<accession>A0A0C3BV49</accession>
<feature type="compositionally biased region" description="Basic residues" evidence="1">
    <location>
        <begin position="234"/>
        <end position="246"/>
    </location>
</feature>
<dbReference type="Proteomes" id="UP000053424">
    <property type="component" value="Unassembled WGS sequence"/>
</dbReference>
<reference evidence="3" key="2">
    <citation type="submission" date="2015-01" db="EMBL/GenBank/DDBJ databases">
        <title>Evolutionary Origins and Diversification of the Mycorrhizal Mutualists.</title>
        <authorList>
            <consortium name="DOE Joint Genome Institute"/>
            <consortium name="Mycorrhizal Genomics Consortium"/>
            <person name="Kohler A."/>
            <person name="Kuo A."/>
            <person name="Nagy L.G."/>
            <person name="Floudas D."/>
            <person name="Copeland A."/>
            <person name="Barry K.W."/>
            <person name="Cichocki N."/>
            <person name="Veneault-Fourrey C."/>
            <person name="LaButti K."/>
            <person name="Lindquist E.A."/>
            <person name="Lipzen A."/>
            <person name="Lundell T."/>
            <person name="Morin E."/>
            <person name="Murat C."/>
            <person name="Riley R."/>
            <person name="Ohm R."/>
            <person name="Sun H."/>
            <person name="Tunlid A."/>
            <person name="Henrissat B."/>
            <person name="Grigoriev I.V."/>
            <person name="Hibbett D.S."/>
            <person name="Martin F."/>
        </authorList>
    </citation>
    <scope>NUCLEOTIDE SEQUENCE [LARGE SCALE GENOMIC DNA]</scope>
    <source>
        <strain evidence="3">h7</strain>
    </source>
</reference>
<sequence>MMIDPDATSLGNREFQLSAGCIKARPNRRDSPAVLIHPFRTLCWSLSLSKELPNPPIVPRYILLCKLPHLLYSFKMVHAASAVAFAVAALNVASTMANPTYDNSNDLMEREFTDFDVDARDFYDDLDAREYEEFDAREFAEIEARDLFQQLSELDARDYDEIDAREYEEVYNYLRAVSSSVSASITASATSTASPALKTITKTKTFVPKATACTQSELRAKKLAKKLAHEKAKQAKKAKAAARRAKKLLEKKAKEDAKKRAKNAKKGKHSTTTTSSSTSVTHTSTSTSTSSSATSSSPVHPTHVAPGAHHVAAAHITPAPKAKAVAHENISRTTVTGKHGTVTVRVTTTAAQPACTRAGKFRRIFKHHKEARNLEEDDLFAREYAFDQLD</sequence>
<feature type="compositionally biased region" description="Basic residues" evidence="1">
    <location>
        <begin position="259"/>
        <end position="269"/>
    </location>
</feature>
<evidence type="ECO:0000256" key="1">
    <source>
        <dbReference type="SAM" id="MobiDB-lite"/>
    </source>
</evidence>
<evidence type="ECO:0000313" key="3">
    <source>
        <dbReference type="Proteomes" id="UP000053424"/>
    </source>
</evidence>
<dbReference type="OrthoDB" id="5150177at2759"/>
<name>A0A0C3BV49_HEBCY</name>
<evidence type="ECO:0000313" key="2">
    <source>
        <dbReference type="EMBL" id="KIM35276.1"/>
    </source>
</evidence>
<reference evidence="2 3" key="1">
    <citation type="submission" date="2014-04" db="EMBL/GenBank/DDBJ databases">
        <authorList>
            <consortium name="DOE Joint Genome Institute"/>
            <person name="Kuo A."/>
            <person name="Gay G."/>
            <person name="Dore J."/>
            <person name="Kohler A."/>
            <person name="Nagy L.G."/>
            <person name="Floudas D."/>
            <person name="Copeland A."/>
            <person name="Barry K.W."/>
            <person name="Cichocki N."/>
            <person name="Veneault-Fourrey C."/>
            <person name="LaButti K."/>
            <person name="Lindquist E.A."/>
            <person name="Lipzen A."/>
            <person name="Lundell T."/>
            <person name="Morin E."/>
            <person name="Murat C."/>
            <person name="Sun H."/>
            <person name="Tunlid A."/>
            <person name="Henrissat B."/>
            <person name="Grigoriev I.V."/>
            <person name="Hibbett D.S."/>
            <person name="Martin F."/>
            <person name="Nordberg H.P."/>
            <person name="Cantor M.N."/>
            <person name="Hua S.X."/>
        </authorList>
    </citation>
    <scope>NUCLEOTIDE SEQUENCE [LARGE SCALE GENOMIC DNA]</scope>
    <source>
        <strain evidence="3">h7</strain>
    </source>
</reference>
<keyword evidence="3" id="KW-1185">Reference proteome</keyword>
<feature type="compositionally biased region" description="Basic and acidic residues" evidence="1">
    <location>
        <begin position="247"/>
        <end position="258"/>
    </location>
</feature>
<proteinExistence type="predicted"/>
<dbReference type="AlphaFoldDB" id="A0A0C3BV49"/>
<dbReference type="HOGENOM" id="CLU_707980_0_0_1"/>
<organism evidence="2 3">
    <name type="scientific">Hebeloma cylindrosporum</name>
    <dbReference type="NCBI Taxonomy" id="76867"/>
    <lineage>
        <taxon>Eukaryota</taxon>
        <taxon>Fungi</taxon>
        <taxon>Dikarya</taxon>
        <taxon>Basidiomycota</taxon>
        <taxon>Agaricomycotina</taxon>
        <taxon>Agaricomycetes</taxon>
        <taxon>Agaricomycetidae</taxon>
        <taxon>Agaricales</taxon>
        <taxon>Agaricineae</taxon>
        <taxon>Hymenogastraceae</taxon>
        <taxon>Hebeloma</taxon>
    </lineage>
</organism>
<dbReference type="EMBL" id="KN831825">
    <property type="protein sequence ID" value="KIM35276.1"/>
    <property type="molecule type" value="Genomic_DNA"/>
</dbReference>
<feature type="region of interest" description="Disordered" evidence="1">
    <location>
        <begin position="225"/>
        <end position="304"/>
    </location>
</feature>
<protein>
    <submittedName>
        <fullName evidence="2">Uncharacterized protein</fullName>
    </submittedName>
</protein>
<feature type="compositionally biased region" description="Low complexity" evidence="1">
    <location>
        <begin position="270"/>
        <end position="304"/>
    </location>
</feature>
<gene>
    <name evidence="2" type="ORF">M413DRAFT_351351</name>
</gene>